<dbReference type="GO" id="GO:0019058">
    <property type="term" value="P:viral life cycle"/>
    <property type="evidence" value="ECO:0007669"/>
    <property type="project" value="InterPro"/>
</dbReference>
<evidence type="ECO:0000256" key="5">
    <source>
        <dbReference type="ARBA" id="ARBA00022580"/>
    </source>
</evidence>
<protein>
    <submittedName>
        <fullName evidence="7">UL55</fullName>
    </submittedName>
</protein>
<organism evidence="7">
    <name type="scientific">Human herpesvirus 1</name>
    <name type="common">HHV-1</name>
    <name type="synonym">Human herpes simplex virus 1</name>
    <dbReference type="NCBI Taxonomy" id="10298"/>
    <lineage>
        <taxon>Viruses</taxon>
        <taxon>Duplodnaviria</taxon>
        <taxon>Heunggongvirae</taxon>
        <taxon>Peploviricota</taxon>
        <taxon>Herviviricetes</taxon>
        <taxon>Herpesvirales</taxon>
        <taxon>Orthoherpesviridae</taxon>
        <taxon>Alphaherpesvirinae</taxon>
        <taxon>Simplexvirus</taxon>
        <taxon>Simplexvirus humanalpha1</taxon>
    </lineage>
</organism>
<dbReference type="EMBL" id="KM222720">
    <property type="protein sequence ID" value="AIR95851.1"/>
    <property type="molecule type" value="Genomic_DNA"/>
</dbReference>
<evidence type="ECO:0000256" key="6">
    <source>
        <dbReference type="ARBA" id="ARBA00022844"/>
    </source>
</evidence>
<reference evidence="8" key="2">
    <citation type="journal article" date="2018" name="MSphere">
        <title>Ultrasensitive Capture of Human Herpes Simplex Virus Genomes Directly from Clinical Samples Reveals Extraordinarily Limited Evolution in Cell Culture.</title>
        <authorList>
            <person name="Greninger A.L."/>
            <person name="Roychoudhury P."/>
            <person name="Xie H."/>
            <person name="Casto A."/>
            <person name="Cent A."/>
            <person name="Pepper G."/>
            <person name="Koelle D.M."/>
            <person name="Huang M.L."/>
            <person name="Wald A."/>
            <person name="Johnston C."/>
            <person name="Jerome K.R."/>
        </authorList>
    </citation>
    <scope>NUCLEOTIDE SEQUENCE</scope>
    <source>
        <strain evidence="8">2012-35807</strain>
    </source>
</reference>
<evidence type="ECO:0000256" key="3">
    <source>
        <dbReference type="ARBA" id="ARBA00009538"/>
    </source>
</evidence>
<comment type="similarity">
    <text evidence="3">Belongs to the alphaherpesvirinae HHV-1 UL55 family.</text>
</comment>
<dbReference type="EMBL" id="MG999864">
    <property type="protein sequence ID" value="AWW10247.1"/>
    <property type="molecule type" value="Genomic_DNA"/>
</dbReference>
<organismHost>
    <name type="scientific">Homo sapiens</name>
    <name type="common">Human</name>
    <dbReference type="NCBI Taxonomy" id="9606"/>
</organismHost>
<evidence type="ECO:0000313" key="7">
    <source>
        <dbReference type="EMBL" id="AIR95851.1"/>
    </source>
</evidence>
<dbReference type="GO" id="GO:0044204">
    <property type="term" value="C:host cell nuclear matrix"/>
    <property type="evidence" value="ECO:0007669"/>
    <property type="project" value="UniProtKB-SubCell"/>
</dbReference>
<dbReference type="GO" id="GO:0019033">
    <property type="term" value="C:viral tegument"/>
    <property type="evidence" value="ECO:0007669"/>
    <property type="project" value="UniProtKB-SubCell"/>
</dbReference>
<evidence type="ECO:0000256" key="2">
    <source>
        <dbReference type="ARBA" id="ARBA00004535"/>
    </source>
</evidence>
<evidence type="ECO:0000256" key="1">
    <source>
        <dbReference type="ARBA" id="ARBA00004428"/>
    </source>
</evidence>
<dbReference type="Pfam" id="PF04537">
    <property type="entry name" value="Herpes_UL55"/>
    <property type="match status" value="1"/>
</dbReference>
<gene>
    <name evidence="7" type="primary">UL55</name>
</gene>
<evidence type="ECO:0000256" key="4">
    <source>
        <dbReference type="ARBA" id="ARBA00022562"/>
    </source>
</evidence>
<keyword evidence="6" id="KW-0946">Virion</keyword>
<keyword evidence="4" id="KW-1048">Host nucleus</keyword>
<comment type="subcellular location">
    <subcellularLocation>
        <location evidence="1">Host nucleus matrix</location>
    </subcellularLocation>
    <subcellularLocation>
        <location evidence="2">Virion tegument</location>
    </subcellularLocation>
</comment>
<accession>A0A089WZ21</accession>
<evidence type="ECO:0000313" key="8">
    <source>
        <dbReference type="EMBL" id="AWW10247.1"/>
    </source>
</evidence>
<proteinExistence type="inferred from homology"/>
<keyword evidence="5" id="KW-0920">Virion tegument</keyword>
<dbReference type="InterPro" id="IPR007622">
    <property type="entry name" value="Herpes_UL55"/>
</dbReference>
<reference evidence="7" key="1">
    <citation type="submission" date="2014-07" db="EMBL/GenBank/DDBJ databases">
        <title>Genome sequence of the anterograde-spread defective HSV-1 strain McIntyre.</title>
        <authorList>
            <person name="Szpara M.L."/>
            <person name="Tafuri Y."/>
            <person name="Parsons L."/>
            <person name="Engel E.A."/>
            <person name="Enquist L.W."/>
        </authorList>
    </citation>
    <scope>NUCLEOTIDE SEQUENCE</scope>
    <source>
        <strain evidence="7">MacIntyre</strain>
    </source>
</reference>
<sequence length="186" mass="20450">MTATPLTNLFLRAPDITHVAPPYCLNATWQAETAMHTSKTDSACVAVRSYLVRASCETSGTIHCFFFAVYKDTHHTPPLITELRNFADLVNHPPVLRELEDKRGGRLRCARPFSVGTIKDVSGSGASSAGEYTINGIVYHCHCRYPFSKTCWMGASAALQHLRSISSSGMAARAAEHRRVKIKIKA</sequence>
<name>A0A089WZ21_HHV1</name>